<keyword evidence="1" id="KW-0175">Coiled coil</keyword>
<reference evidence="2" key="2">
    <citation type="journal article" date="2020" name="Nat. Commun.">
        <title>Large-scale genome sequencing of mycorrhizal fungi provides insights into the early evolution of symbiotic traits.</title>
        <authorList>
            <person name="Miyauchi S."/>
            <person name="Kiss E."/>
            <person name="Kuo A."/>
            <person name="Drula E."/>
            <person name="Kohler A."/>
            <person name="Sanchez-Garcia M."/>
            <person name="Morin E."/>
            <person name="Andreopoulos B."/>
            <person name="Barry K.W."/>
            <person name="Bonito G."/>
            <person name="Buee M."/>
            <person name="Carver A."/>
            <person name="Chen C."/>
            <person name="Cichocki N."/>
            <person name="Clum A."/>
            <person name="Culley D."/>
            <person name="Crous P.W."/>
            <person name="Fauchery L."/>
            <person name="Girlanda M."/>
            <person name="Hayes R.D."/>
            <person name="Keri Z."/>
            <person name="LaButti K."/>
            <person name="Lipzen A."/>
            <person name="Lombard V."/>
            <person name="Magnuson J."/>
            <person name="Maillard F."/>
            <person name="Murat C."/>
            <person name="Nolan M."/>
            <person name="Ohm R.A."/>
            <person name="Pangilinan J."/>
            <person name="Pereira M.F."/>
            <person name="Perotto S."/>
            <person name="Peter M."/>
            <person name="Pfister S."/>
            <person name="Riley R."/>
            <person name="Sitrit Y."/>
            <person name="Stielow J.B."/>
            <person name="Szollosi G."/>
            <person name="Zifcakova L."/>
            <person name="Stursova M."/>
            <person name="Spatafora J.W."/>
            <person name="Tedersoo L."/>
            <person name="Vaario L.M."/>
            <person name="Yamada A."/>
            <person name="Yan M."/>
            <person name="Wang P."/>
            <person name="Xu J."/>
            <person name="Bruns T."/>
            <person name="Baldrian P."/>
            <person name="Vilgalys R."/>
            <person name="Dunand C."/>
            <person name="Henrissat B."/>
            <person name="Grigoriev I.V."/>
            <person name="Hibbett D."/>
            <person name="Nagy L.G."/>
            <person name="Martin F.M."/>
        </authorList>
    </citation>
    <scope>NUCLEOTIDE SEQUENCE</scope>
    <source>
        <strain evidence="2">BED1</strain>
    </source>
</reference>
<organism evidence="2 3">
    <name type="scientific">Boletus edulis BED1</name>
    <dbReference type="NCBI Taxonomy" id="1328754"/>
    <lineage>
        <taxon>Eukaryota</taxon>
        <taxon>Fungi</taxon>
        <taxon>Dikarya</taxon>
        <taxon>Basidiomycota</taxon>
        <taxon>Agaricomycotina</taxon>
        <taxon>Agaricomycetes</taxon>
        <taxon>Agaricomycetidae</taxon>
        <taxon>Boletales</taxon>
        <taxon>Boletineae</taxon>
        <taxon>Boletaceae</taxon>
        <taxon>Boletoideae</taxon>
        <taxon>Boletus</taxon>
    </lineage>
</organism>
<protein>
    <submittedName>
        <fullName evidence="2">Uncharacterized protein</fullName>
    </submittedName>
</protein>
<evidence type="ECO:0000313" key="3">
    <source>
        <dbReference type="Proteomes" id="UP001194468"/>
    </source>
</evidence>
<comment type="caution">
    <text evidence="2">The sequence shown here is derived from an EMBL/GenBank/DDBJ whole genome shotgun (WGS) entry which is preliminary data.</text>
</comment>
<dbReference type="EMBL" id="WHUW01000085">
    <property type="protein sequence ID" value="KAF8426805.1"/>
    <property type="molecule type" value="Genomic_DNA"/>
</dbReference>
<reference evidence="2" key="1">
    <citation type="submission" date="2019-10" db="EMBL/GenBank/DDBJ databases">
        <authorList>
            <consortium name="DOE Joint Genome Institute"/>
            <person name="Kuo A."/>
            <person name="Miyauchi S."/>
            <person name="Kiss E."/>
            <person name="Drula E."/>
            <person name="Kohler A."/>
            <person name="Sanchez-Garcia M."/>
            <person name="Andreopoulos B."/>
            <person name="Barry K.W."/>
            <person name="Bonito G."/>
            <person name="Buee M."/>
            <person name="Carver A."/>
            <person name="Chen C."/>
            <person name="Cichocki N."/>
            <person name="Clum A."/>
            <person name="Culley D."/>
            <person name="Crous P.W."/>
            <person name="Fauchery L."/>
            <person name="Girlanda M."/>
            <person name="Hayes R."/>
            <person name="Keri Z."/>
            <person name="LaButti K."/>
            <person name="Lipzen A."/>
            <person name="Lombard V."/>
            <person name="Magnuson J."/>
            <person name="Maillard F."/>
            <person name="Morin E."/>
            <person name="Murat C."/>
            <person name="Nolan M."/>
            <person name="Ohm R."/>
            <person name="Pangilinan J."/>
            <person name="Pereira M."/>
            <person name="Perotto S."/>
            <person name="Peter M."/>
            <person name="Riley R."/>
            <person name="Sitrit Y."/>
            <person name="Stielow B."/>
            <person name="Szollosi G."/>
            <person name="Zifcakova L."/>
            <person name="Stursova M."/>
            <person name="Spatafora J.W."/>
            <person name="Tedersoo L."/>
            <person name="Vaario L.-M."/>
            <person name="Yamada A."/>
            <person name="Yan M."/>
            <person name="Wang P."/>
            <person name="Xu J."/>
            <person name="Bruns T."/>
            <person name="Baldrian P."/>
            <person name="Vilgalys R."/>
            <person name="Henrissat B."/>
            <person name="Grigoriev I.V."/>
            <person name="Hibbett D."/>
            <person name="Nagy L.G."/>
            <person name="Martin F.M."/>
        </authorList>
    </citation>
    <scope>NUCLEOTIDE SEQUENCE</scope>
    <source>
        <strain evidence="2">BED1</strain>
    </source>
</reference>
<feature type="coiled-coil region" evidence="1">
    <location>
        <begin position="46"/>
        <end position="80"/>
    </location>
</feature>
<evidence type="ECO:0000256" key="1">
    <source>
        <dbReference type="SAM" id="Coils"/>
    </source>
</evidence>
<gene>
    <name evidence="2" type="ORF">L210DRAFT_975286</name>
</gene>
<evidence type="ECO:0000313" key="2">
    <source>
        <dbReference type="EMBL" id="KAF8426805.1"/>
    </source>
</evidence>
<sequence>MVEPLCVITQSLSSPHSRSTEVIGLTPVTMQTEMTLGDTSAGSVLVADMREMQKEHEKKLVGLKREMEEATRANDFALRAGLAEEHQALQLKMACTTIEEMRG</sequence>
<dbReference type="Proteomes" id="UP001194468">
    <property type="component" value="Unassembled WGS sequence"/>
</dbReference>
<name>A0AAD4BG57_BOLED</name>
<dbReference type="AlphaFoldDB" id="A0AAD4BG57"/>
<proteinExistence type="predicted"/>
<accession>A0AAD4BG57</accession>
<keyword evidence="3" id="KW-1185">Reference proteome</keyword>